<dbReference type="Proteomes" id="UP000494222">
    <property type="component" value="Unassembled WGS sequence"/>
</dbReference>
<sequence length="132" mass="14984">MVWLFERTVQAWCQQDAARHAFNGLSLWAIDGITLRTPDSPANREHFGAQGYASGKVASYPQVRAATLTSLPTHLVANIAFDRYETNEMLYAKQLLERWMARSIRVLDAAGCERVLLTSLTDRRRFKAADLR</sequence>
<name>A0A6P2MZX0_9BURK</name>
<dbReference type="AlphaFoldDB" id="A0A6P2MZX0"/>
<evidence type="ECO:0000313" key="2">
    <source>
        <dbReference type="Proteomes" id="UP000494222"/>
    </source>
</evidence>
<dbReference type="PANTHER" id="PTHR37529">
    <property type="entry name" value="TRANSPOSASE INSG FOR INSERTION SEQUENCE ELEMENT IS4-RELATED"/>
    <property type="match status" value="1"/>
</dbReference>
<dbReference type="PANTHER" id="PTHR37529:SF1">
    <property type="entry name" value="TRANSPOSASE INSG FOR INSERTION SEQUENCE ELEMENT IS4-RELATED"/>
    <property type="match status" value="1"/>
</dbReference>
<protein>
    <submittedName>
        <fullName evidence="1">Uncharacterized protein</fullName>
    </submittedName>
</protein>
<accession>A0A6P2MZX0</accession>
<dbReference type="EMBL" id="CABVPL010000034">
    <property type="protein sequence ID" value="VWB88179.1"/>
    <property type="molecule type" value="Genomic_DNA"/>
</dbReference>
<proteinExistence type="predicted"/>
<reference evidence="1 2" key="1">
    <citation type="submission" date="2019-09" db="EMBL/GenBank/DDBJ databases">
        <authorList>
            <person name="Depoorter E."/>
        </authorList>
    </citation>
    <scope>NUCLEOTIDE SEQUENCE [LARGE SCALE GENOMIC DNA]</scope>
    <source>
        <strain evidence="1">LMG 24064</strain>
    </source>
</reference>
<gene>
    <name evidence="1" type="ORF">BLA24064_04179</name>
</gene>
<organism evidence="1 2">
    <name type="scientific">Burkholderia latens</name>
    <dbReference type="NCBI Taxonomy" id="488446"/>
    <lineage>
        <taxon>Bacteria</taxon>
        <taxon>Pseudomonadati</taxon>
        <taxon>Pseudomonadota</taxon>
        <taxon>Betaproteobacteria</taxon>
        <taxon>Burkholderiales</taxon>
        <taxon>Burkholderiaceae</taxon>
        <taxon>Burkholderia</taxon>
        <taxon>Burkholderia cepacia complex</taxon>
    </lineage>
</organism>
<evidence type="ECO:0000313" key="1">
    <source>
        <dbReference type="EMBL" id="VWB88179.1"/>
    </source>
</evidence>